<comment type="caution">
    <text evidence="2">The sequence shown here is derived from an EMBL/GenBank/DDBJ whole genome shotgun (WGS) entry which is preliminary data.</text>
</comment>
<feature type="compositionally biased region" description="Acidic residues" evidence="1">
    <location>
        <begin position="210"/>
        <end position="258"/>
    </location>
</feature>
<feature type="compositionally biased region" description="Basic and acidic residues" evidence="1">
    <location>
        <begin position="764"/>
        <end position="773"/>
    </location>
</feature>
<reference evidence="2 3" key="1">
    <citation type="journal article" date="2019" name="Nat. Ecol. Evol.">
        <title>Megaphylogeny resolves global patterns of mushroom evolution.</title>
        <authorList>
            <person name="Varga T."/>
            <person name="Krizsan K."/>
            <person name="Foldi C."/>
            <person name="Dima B."/>
            <person name="Sanchez-Garcia M."/>
            <person name="Sanchez-Ramirez S."/>
            <person name="Szollosi G.J."/>
            <person name="Szarkandi J.G."/>
            <person name="Papp V."/>
            <person name="Albert L."/>
            <person name="Andreopoulos W."/>
            <person name="Angelini C."/>
            <person name="Antonin V."/>
            <person name="Barry K.W."/>
            <person name="Bougher N.L."/>
            <person name="Buchanan P."/>
            <person name="Buyck B."/>
            <person name="Bense V."/>
            <person name="Catcheside P."/>
            <person name="Chovatia M."/>
            <person name="Cooper J."/>
            <person name="Damon W."/>
            <person name="Desjardin D."/>
            <person name="Finy P."/>
            <person name="Geml J."/>
            <person name="Haridas S."/>
            <person name="Hughes K."/>
            <person name="Justo A."/>
            <person name="Karasinski D."/>
            <person name="Kautmanova I."/>
            <person name="Kiss B."/>
            <person name="Kocsube S."/>
            <person name="Kotiranta H."/>
            <person name="LaButti K.M."/>
            <person name="Lechner B.E."/>
            <person name="Liimatainen K."/>
            <person name="Lipzen A."/>
            <person name="Lukacs Z."/>
            <person name="Mihaltcheva S."/>
            <person name="Morgado L.N."/>
            <person name="Niskanen T."/>
            <person name="Noordeloos M.E."/>
            <person name="Ohm R.A."/>
            <person name="Ortiz-Santana B."/>
            <person name="Ovrebo C."/>
            <person name="Racz N."/>
            <person name="Riley R."/>
            <person name="Savchenko A."/>
            <person name="Shiryaev A."/>
            <person name="Soop K."/>
            <person name="Spirin V."/>
            <person name="Szebenyi C."/>
            <person name="Tomsovsky M."/>
            <person name="Tulloss R.E."/>
            <person name="Uehling J."/>
            <person name="Grigoriev I.V."/>
            <person name="Vagvolgyi C."/>
            <person name="Papp T."/>
            <person name="Martin F.M."/>
            <person name="Miettinen O."/>
            <person name="Hibbett D.S."/>
            <person name="Nagy L.G."/>
        </authorList>
    </citation>
    <scope>NUCLEOTIDE SEQUENCE [LARGE SCALE GENOMIC DNA]</scope>
    <source>
        <strain evidence="2 3">FP101781</strain>
    </source>
</reference>
<proteinExistence type="predicted"/>
<dbReference type="AlphaFoldDB" id="A0A4Y7SDH6"/>
<evidence type="ECO:0000313" key="3">
    <source>
        <dbReference type="Proteomes" id="UP000298030"/>
    </source>
</evidence>
<dbReference type="EMBL" id="QPFP01000169">
    <property type="protein sequence ID" value="TEB19814.1"/>
    <property type="molecule type" value="Genomic_DNA"/>
</dbReference>
<feature type="compositionally biased region" description="Low complexity" evidence="1">
    <location>
        <begin position="658"/>
        <end position="678"/>
    </location>
</feature>
<feature type="compositionally biased region" description="Basic and acidic residues" evidence="1">
    <location>
        <begin position="317"/>
        <end position="326"/>
    </location>
</feature>
<feature type="region of interest" description="Disordered" evidence="1">
    <location>
        <begin position="118"/>
        <end position="580"/>
    </location>
</feature>
<feature type="compositionally biased region" description="Polar residues" evidence="1">
    <location>
        <begin position="710"/>
        <end position="721"/>
    </location>
</feature>
<protein>
    <submittedName>
        <fullName evidence="2">Uncharacterized protein</fullName>
    </submittedName>
</protein>
<name>A0A4Y7SDH6_COPMI</name>
<feature type="compositionally biased region" description="Basic residues" evidence="1">
    <location>
        <begin position="684"/>
        <end position="696"/>
    </location>
</feature>
<feature type="compositionally biased region" description="Low complexity" evidence="1">
    <location>
        <begin position="139"/>
        <end position="155"/>
    </location>
</feature>
<feature type="region of interest" description="Disordered" evidence="1">
    <location>
        <begin position="745"/>
        <end position="773"/>
    </location>
</feature>
<organism evidence="2 3">
    <name type="scientific">Coprinellus micaceus</name>
    <name type="common">Glistening ink-cap mushroom</name>
    <name type="synonym">Coprinus micaceus</name>
    <dbReference type="NCBI Taxonomy" id="71717"/>
    <lineage>
        <taxon>Eukaryota</taxon>
        <taxon>Fungi</taxon>
        <taxon>Dikarya</taxon>
        <taxon>Basidiomycota</taxon>
        <taxon>Agaricomycotina</taxon>
        <taxon>Agaricomycetes</taxon>
        <taxon>Agaricomycetidae</taxon>
        <taxon>Agaricales</taxon>
        <taxon>Agaricineae</taxon>
        <taxon>Psathyrellaceae</taxon>
        <taxon>Coprinellus</taxon>
    </lineage>
</organism>
<feature type="region of interest" description="Disordered" evidence="1">
    <location>
        <begin position="629"/>
        <end position="729"/>
    </location>
</feature>
<dbReference type="Proteomes" id="UP000298030">
    <property type="component" value="Unassembled WGS sequence"/>
</dbReference>
<feature type="region of interest" description="Disordered" evidence="1">
    <location>
        <begin position="1"/>
        <end position="55"/>
    </location>
</feature>
<gene>
    <name evidence="2" type="ORF">FA13DRAFT_1801724</name>
</gene>
<feature type="compositionally biased region" description="Acidic residues" evidence="1">
    <location>
        <begin position="181"/>
        <end position="193"/>
    </location>
</feature>
<feature type="compositionally biased region" description="Acidic residues" evidence="1">
    <location>
        <begin position="531"/>
        <end position="548"/>
    </location>
</feature>
<feature type="compositionally biased region" description="Basic and acidic residues" evidence="1">
    <location>
        <begin position="565"/>
        <end position="580"/>
    </location>
</feature>
<keyword evidence="3" id="KW-1185">Reference proteome</keyword>
<feature type="compositionally biased region" description="Basic and acidic residues" evidence="1">
    <location>
        <begin position="400"/>
        <end position="411"/>
    </location>
</feature>
<accession>A0A4Y7SDH6</accession>
<evidence type="ECO:0000256" key="1">
    <source>
        <dbReference type="SAM" id="MobiDB-lite"/>
    </source>
</evidence>
<evidence type="ECO:0000313" key="2">
    <source>
        <dbReference type="EMBL" id="TEB19814.1"/>
    </source>
</evidence>
<sequence length="813" mass="87601">MSIYKHPLDRQLGRAPQPSPRELLHSPSRRLDRPPPTSRTSTGPSLASPSSHLPVNASQLSELHGNAVEERRARLSIAAKGGRVPMCSKLATVVLDATDVQEVVTEGAFVVDATVRPLHGEPLEDGSDATLGKRRRDVSVSSESSLSSLSGLSSLSEDEDEAVAEPVQKRVKVGHEHDGAGGEEGDEGDEEGEGAAILVVGRLLDRVEGESEDEGEDEDRGEDEENSEEDVREENDDENENENETRIEEEDSEDDCTSEDSSSSSDDDSDYASPPSSTRAAPRRMRVPSPKGAYRMPMSMRLQQRMVLGSSGGGGGKSEDIVERRKGAALKTPKKKVNSESGSRGRGGTLPCPTTPKTPPFRGVIPTSTRLQEQRLKALEQEGTPSNHVHWQKTPLSMRLQERMLRKREEEGGAASSASPSGRRGASGPAAPLVYRESSPKGLPLPIPVAVVDTAEVQEDSDKESENKPGSAVESGGDSEGDDDDADSEAADADRASGATVDVGRAWLSGAKATRSTGRAVKDIMGYGSDVGEEEGGDDKDGDMEEAEASASLSRDSLLIAPVVGERDKDDVTVGPTERRESQLLATPILPWDDVQGPIGLVSAADAGPDLGEENLDTREDAQEIDNQVVARIPECNTPVQNRRSSARLAGIHAQRGPLPSALPSTPASASRARVPPTTNLRTKSTKARQTPKRKAPKGDVHVPVPFSANHPNPTAPTMTPSRIPKPRPKFRIVEELEEVKRARLAYPEPATQASQRARYASQSEERDWNERNPVDWETSLGRRVAARIQEMGMGVRVWESNLGKGDRWREVE</sequence>
<feature type="compositionally biased region" description="Low complexity" evidence="1">
    <location>
        <begin position="413"/>
        <end position="432"/>
    </location>
</feature>
<feature type="compositionally biased region" description="Basic and acidic residues" evidence="1">
    <location>
        <begin position="1"/>
        <end position="12"/>
    </location>
</feature>
<feature type="compositionally biased region" description="Acidic residues" evidence="1">
    <location>
        <begin position="477"/>
        <end position="491"/>
    </location>
</feature>